<accession>A0A5B7SZH0</accession>
<feature type="domain" description="Beta-lactamase-related" evidence="1">
    <location>
        <begin position="40"/>
        <end position="350"/>
    </location>
</feature>
<gene>
    <name evidence="2" type="ORF">FGM00_19420</name>
</gene>
<dbReference type="InterPro" id="IPR001466">
    <property type="entry name" value="Beta-lactam-related"/>
</dbReference>
<dbReference type="Pfam" id="PF00144">
    <property type="entry name" value="Beta-lactamase"/>
    <property type="match status" value="1"/>
</dbReference>
<dbReference type="OrthoDB" id="9793489at2"/>
<protein>
    <submittedName>
        <fullName evidence="2">Beta-lactamase family protein</fullName>
    </submittedName>
</protein>
<dbReference type="PANTHER" id="PTHR46825">
    <property type="entry name" value="D-ALANYL-D-ALANINE-CARBOXYPEPTIDASE/ENDOPEPTIDASE AMPH"/>
    <property type="match status" value="1"/>
</dbReference>
<dbReference type="KEGG" id="asag:FGM00_19420"/>
<evidence type="ECO:0000259" key="1">
    <source>
        <dbReference type="Pfam" id="PF00144"/>
    </source>
</evidence>
<dbReference type="AlphaFoldDB" id="A0A5B7SZH0"/>
<proteinExistence type="predicted"/>
<dbReference type="PANTHER" id="PTHR46825:SF9">
    <property type="entry name" value="BETA-LACTAMASE-RELATED DOMAIN-CONTAINING PROTEIN"/>
    <property type="match status" value="1"/>
</dbReference>
<dbReference type="InterPro" id="IPR050491">
    <property type="entry name" value="AmpC-like"/>
</dbReference>
<dbReference type="Proteomes" id="UP000310017">
    <property type="component" value="Chromosome"/>
</dbReference>
<evidence type="ECO:0000313" key="2">
    <source>
        <dbReference type="EMBL" id="QCX02180.1"/>
    </source>
</evidence>
<dbReference type="SUPFAM" id="SSF56601">
    <property type="entry name" value="beta-lactamase/transpeptidase-like"/>
    <property type="match status" value="1"/>
</dbReference>
<keyword evidence="3" id="KW-1185">Reference proteome</keyword>
<name>A0A5B7SZH0_9FLAO</name>
<organism evidence="2 3">
    <name type="scientific">Aggregatimonas sangjinii</name>
    <dbReference type="NCBI Taxonomy" id="2583587"/>
    <lineage>
        <taxon>Bacteria</taxon>
        <taxon>Pseudomonadati</taxon>
        <taxon>Bacteroidota</taxon>
        <taxon>Flavobacteriia</taxon>
        <taxon>Flavobacteriales</taxon>
        <taxon>Flavobacteriaceae</taxon>
        <taxon>Aggregatimonas</taxon>
    </lineage>
</organism>
<sequence length="567" mass="63352">MKNVFTTLLFFVGITSFSQENQKREITPDRIDAVFSQWDTPDKPGIAVGILNDGKVVYTKGYGLANLEHGVPIGPETKFHIGDLAKEFTVYALLLLEQRGQLSLKDDIRKHLPQLESFPNAITIQQLLHHTGGLNNADVSKVLAGWREEDTFTKNQAYDMIRNQAKSAPEGGSVQRFTDTGFMILEDLIARIAKTSYPDFVSKEIFEPLGMSNSVFDTQGAAIANRAQGYVALDDSFSNSTMNYEHTLVSDVYTTVGDMCLWAKELADPKIGTEQMVEKFDSLSLVDGERVEENNLALYTGGHRFWNFRGAKKLYHVEVVGGYASKLIRYPAYDLAVVIMGNDGAYNGYAGTEASALYIENFLDPSPEGTAKITSKKLSKQQLMAFEGDYWDVANHTTRKVHIANDTLRYFRGAGNESALVPLNKDTFKMITWGEVTVRFDTNTVPKTMDVVVGDDTSHLIAFKADADWTKDLDTFTGKYYAADLDVYYSLKLDHGELVITHPRMEQVGLAPRIPDLFTGDRRHFSSLAFQRDTNGMVTGFQLSTDGVADIWFQKETAQVENLLKTK</sequence>
<dbReference type="EMBL" id="CP040710">
    <property type="protein sequence ID" value="QCX02180.1"/>
    <property type="molecule type" value="Genomic_DNA"/>
</dbReference>
<dbReference type="RefSeq" id="WP_138854516.1">
    <property type="nucleotide sequence ID" value="NZ_CP040710.1"/>
</dbReference>
<evidence type="ECO:0000313" key="3">
    <source>
        <dbReference type="Proteomes" id="UP000310017"/>
    </source>
</evidence>
<reference evidence="2 3" key="1">
    <citation type="submission" date="2019-05" db="EMBL/GenBank/DDBJ databases">
        <title>Genome sequencing of F202Z8.</title>
        <authorList>
            <person name="Kwon Y.M."/>
        </authorList>
    </citation>
    <scope>NUCLEOTIDE SEQUENCE [LARGE SCALE GENOMIC DNA]</scope>
    <source>
        <strain evidence="2 3">F202Z8</strain>
    </source>
</reference>
<dbReference type="InterPro" id="IPR012338">
    <property type="entry name" value="Beta-lactam/transpept-like"/>
</dbReference>
<dbReference type="Gene3D" id="3.40.710.10">
    <property type="entry name" value="DD-peptidase/beta-lactamase superfamily"/>
    <property type="match status" value="1"/>
</dbReference>